<proteinExistence type="predicted"/>
<evidence type="ECO:0000256" key="1">
    <source>
        <dbReference type="SAM" id="MobiDB-lite"/>
    </source>
</evidence>
<dbReference type="Proteomes" id="UP001228049">
    <property type="component" value="Unassembled WGS sequence"/>
</dbReference>
<protein>
    <submittedName>
        <fullName evidence="2">Lysine-specific demethylase 4E</fullName>
    </submittedName>
</protein>
<feature type="region of interest" description="Disordered" evidence="1">
    <location>
        <begin position="1"/>
        <end position="92"/>
    </location>
</feature>
<dbReference type="AlphaFoldDB" id="A0AAD9EW77"/>
<evidence type="ECO:0000313" key="2">
    <source>
        <dbReference type="EMBL" id="KAK1883728.1"/>
    </source>
</evidence>
<keyword evidence="3" id="KW-1185">Reference proteome</keyword>
<gene>
    <name evidence="2" type="ORF">KUDE01_022053</name>
</gene>
<sequence length="92" mass="10012">MGQKLEKLSEKDEESLDSSDWSGQTEETEQSETARPDESRDQDDGSFATPLANQTSGSAGAPSEHQGRNGGRRQGEPECLSNCREVKNCPEP</sequence>
<reference evidence="2" key="1">
    <citation type="submission" date="2023-04" db="EMBL/GenBank/DDBJ databases">
        <title>Chromosome-level genome of Chaenocephalus aceratus.</title>
        <authorList>
            <person name="Park H."/>
        </authorList>
    </citation>
    <scope>NUCLEOTIDE SEQUENCE</scope>
    <source>
        <strain evidence="2">DE</strain>
        <tissue evidence="2">Muscle</tissue>
    </source>
</reference>
<dbReference type="EMBL" id="JASDAP010000022">
    <property type="protein sequence ID" value="KAK1883728.1"/>
    <property type="molecule type" value="Genomic_DNA"/>
</dbReference>
<organism evidence="2 3">
    <name type="scientific">Dissostichus eleginoides</name>
    <name type="common">Patagonian toothfish</name>
    <name type="synonym">Dissostichus amissus</name>
    <dbReference type="NCBI Taxonomy" id="100907"/>
    <lineage>
        <taxon>Eukaryota</taxon>
        <taxon>Metazoa</taxon>
        <taxon>Chordata</taxon>
        <taxon>Craniata</taxon>
        <taxon>Vertebrata</taxon>
        <taxon>Euteleostomi</taxon>
        <taxon>Actinopterygii</taxon>
        <taxon>Neopterygii</taxon>
        <taxon>Teleostei</taxon>
        <taxon>Neoteleostei</taxon>
        <taxon>Acanthomorphata</taxon>
        <taxon>Eupercaria</taxon>
        <taxon>Perciformes</taxon>
        <taxon>Notothenioidei</taxon>
        <taxon>Nototheniidae</taxon>
        <taxon>Dissostichus</taxon>
    </lineage>
</organism>
<feature type="compositionally biased region" description="Basic and acidic residues" evidence="1">
    <location>
        <begin position="32"/>
        <end position="43"/>
    </location>
</feature>
<evidence type="ECO:0000313" key="3">
    <source>
        <dbReference type="Proteomes" id="UP001228049"/>
    </source>
</evidence>
<feature type="compositionally biased region" description="Basic and acidic residues" evidence="1">
    <location>
        <begin position="1"/>
        <end position="10"/>
    </location>
</feature>
<comment type="caution">
    <text evidence="2">The sequence shown here is derived from an EMBL/GenBank/DDBJ whole genome shotgun (WGS) entry which is preliminary data.</text>
</comment>
<name>A0AAD9EW77_DISEL</name>
<accession>A0AAD9EW77</accession>